<accession>A0A1Y2JM25</accession>
<sequence>MRLTLGPIIDSTNASLCIDEEDIITVHCENARAVAEQIARAVNRDKIFDALVAALSPFRSDEMGGKLVTMIDIREDGGEEAEKRLRRLVTMIDVILNTVEAADDEAYAA</sequence>
<proteinExistence type="predicted"/>
<dbReference type="AlphaFoldDB" id="A0A1Y2JM25"/>
<protein>
    <submittedName>
        <fullName evidence="1">Uncharacterized protein</fullName>
    </submittedName>
</protein>
<dbReference type="Proteomes" id="UP000193335">
    <property type="component" value="Unassembled WGS sequence"/>
</dbReference>
<dbReference type="EMBL" id="NAFL01000255">
    <property type="protein sequence ID" value="OSJ31528.1"/>
    <property type="molecule type" value="Genomic_DNA"/>
</dbReference>
<dbReference type="RefSeq" id="WP_085401632.1">
    <property type="nucleotide sequence ID" value="NZ_NAFL01000255.1"/>
</dbReference>
<name>A0A1Y2JM25_BRAJP</name>
<evidence type="ECO:0000313" key="2">
    <source>
        <dbReference type="Proteomes" id="UP000193335"/>
    </source>
</evidence>
<comment type="caution">
    <text evidence="1">The sequence shown here is derived from an EMBL/GenBank/DDBJ whole genome shotgun (WGS) entry which is preliminary data.</text>
</comment>
<evidence type="ECO:0000313" key="1">
    <source>
        <dbReference type="EMBL" id="OSJ31528.1"/>
    </source>
</evidence>
<organism evidence="1 2">
    <name type="scientific">Bradyrhizobium japonicum</name>
    <dbReference type="NCBI Taxonomy" id="375"/>
    <lineage>
        <taxon>Bacteria</taxon>
        <taxon>Pseudomonadati</taxon>
        <taxon>Pseudomonadota</taxon>
        <taxon>Alphaproteobacteria</taxon>
        <taxon>Hyphomicrobiales</taxon>
        <taxon>Nitrobacteraceae</taxon>
        <taxon>Bradyrhizobium</taxon>
    </lineage>
</organism>
<gene>
    <name evidence="1" type="ORF">BSZ19_21835</name>
</gene>
<reference evidence="1 2" key="1">
    <citation type="submission" date="2017-03" db="EMBL/GenBank/DDBJ databases">
        <title>Whole genome sequences of fourteen strains of Bradyrhizobium canariense and one strain of Bradyrhizobium japonicum isolated from Lupinus (Papilionoideae: Genisteae) species in Algeria.</title>
        <authorList>
            <person name="Crovadore J."/>
            <person name="Chekireb D."/>
            <person name="Brachmann A."/>
            <person name="Chablais R."/>
            <person name="Cochard B."/>
            <person name="Lefort F."/>
        </authorList>
    </citation>
    <scope>NUCLEOTIDE SEQUENCE [LARGE SCALE GENOMIC DNA]</scope>
    <source>
        <strain evidence="1 2">UBMA197</strain>
    </source>
</reference>